<dbReference type="Gene3D" id="2.150.10.10">
    <property type="entry name" value="Serralysin-like metalloprotease, C-terminal"/>
    <property type="match status" value="3"/>
</dbReference>
<dbReference type="PRINTS" id="PR00313">
    <property type="entry name" value="CABNDNGRPT"/>
</dbReference>
<evidence type="ECO:0000259" key="10">
    <source>
        <dbReference type="Pfam" id="PF08548"/>
    </source>
</evidence>
<feature type="compositionally biased region" description="Gly residues" evidence="9">
    <location>
        <begin position="156"/>
        <end position="170"/>
    </location>
</feature>
<dbReference type="Gene3D" id="2.160.20.160">
    <property type="match status" value="1"/>
</dbReference>
<evidence type="ECO:0000256" key="1">
    <source>
        <dbReference type="ARBA" id="ARBA00001913"/>
    </source>
</evidence>
<dbReference type="Pfam" id="PF08548">
    <property type="entry name" value="Peptidase_M10_C"/>
    <property type="match status" value="1"/>
</dbReference>
<organism evidence="11 12">
    <name type="scientific">Novosphingobium cyanobacteriorum</name>
    <dbReference type="NCBI Taxonomy" id="3024215"/>
    <lineage>
        <taxon>Bacteria</taxon>
        <taxon>Pseudomonadati</taxon>
        <taxon>Pseudomonadota</taxon>
        <taxon>Alphaproteobacteria</taxon>
        <taxon>Sphingomonadales</taxon>
        <taxon>Sphingomonadaceae</taxon>
        <taxon>Novosphingobium</taxon>
    </lineage>
</organism>
<feature type="domain" description="Peptidase M10 serralysin C-terminal" evidence="10">
    <location>
        <begin position="391"/>
        <end position="483"/>
    </location>
</feature>
<dbReference type="SUPFAM" id="SSF51120">
    <property type="entry name" value="beta-Roll"/>
    <property type="match status" value="1"/>
</dbReference>
<gene>
    <name evidence="11" type="ORF">POM99_10655</name>
</gene>
<dbReference type="InterPro" id="IPR011049">
    <property type="entry name" value="Serralysin-like_metalloprot_C"/>
</dbReference>
<keyword evidence="4" id="KW-0964">Secreted</keyword>
<evidence type="ECO:0000313" key="11">
    <source>
        <dbReference type="EMBL" id="MDF8333661.1"/>
    </source>
</evidence>
<dbReference type="PANTHER" id="PTHR38340:SF1">
    <property type="entry name" value="S-LAYER PROTEIN"/>
    <property type="match status" value="1"/>
</dbReference>
<evidence type="ECO:0000256" key="2">
    <source>
        <dbReference type="ARBA" id="ARBA00004370"/>
    </source>
</evidence>
<dbReference type="InterPro" id="IPR050557">
    <property type="entry name" value="RTX_toxin/Mannuronan_C5-epim"/>
</dbReference>
<evidence type="ECO:0000313" key="12">
    <source>
        <dbReference type="Proteomes" id="UP001222770"/>
    </source>
</evidence>
<keyword evidence="12" id="KW-1185">Reference proteome</keyword>
<reference evidence="11 12" key="1">
    <citation type="submission" date="2023-03" db="EMBL/GenBank/DDBJ databases">
        <title>Novosphingobium cyanobacteriorum sp. nov., isolated from a eutrophic reservoir during the Microcystis bloom period.</title>
        <authorList>
            <person name="Kang M."/>
            <person name="Le V."/>
            <person name="Ko S.-R."/>
            <person name="Lee S.-A."/>
            <person name="Ahn C.-Y."/>
        </authorList>
    </citation>
    <scope>NUCLEOTIDE SEQUENCE [LARGE SCALE GENOMIC DNA]</scope>
    <source>
        <strain evidence="11 12">HBC54</strain>
    </source>
</reference>
<evidence type="ECO:0000256" key="9">
    <source>
        <dbReference type="SAM" id="MobiDB-lite"/>
    </source>
</evidence>
<comment type="cofactor">
    <cofactor evidence="1">
        <name>Ca(2+)</name>
        <dbReference type="ChEBI" id="CHEBI:29108"/>
    </cofactor>
</comment>
<evidence type="ECO:0000256" key="3">
    <source>
        <dbReference type="ARBA" id="ARBA00004613"/>
    </source>
</evidence>
<dbReference type="EMBL" id="JAROCY010000009">
    <property type="protein sequence ID" value="MDF8333661.1"/>
    <property type="molecule type" value="Genomic_DNA"/>
</dbReference>
<dbReference type="InterPro" id="IPR013858">
    <property type="entry name" value="Peptidase_M10B_C"/>
</dbReference>
<protein>
    <submittedName>
        <fullName evidence="11">Calcium-binding protein</fullName>
    </submittedName>
</protein>
<comment type="caution">
    <text evidence="11">The sequence shown here is derived from an EMBL/GenBank/DDBJ whole genome shotgun (WGS) entry which is preliminary data.</text>
</comment>
<keyword evidence="7" id="KW-0843">Virulence</keyword>
<dbReference type="PANTHER" id="PTHR38340">
    <property type="entry name" value="S-LAYER PROTEIN"/>
    <property type="match status" value="1"/>
</dbReference>
<dbReference type="InterPro" id="IPR001343">
    <property type="entry name" value="Hemolysn_Ca-bd"/>
</dbReference>
<evidence type="ECO:0000256" key="6">
    <source>
        <dbReference type="ARBA" id="ARBA00022737"/>
    </source>
</evidence>
<dbReference type="Proteomes" id="UP001222770">
    <property type="component" value="Unassembled WGS sequence"/>
</dbReference>
<dbReference type="RefSeq" id="WP_277277576.1">
    <property type="nucleotide sequence ID" value="NZ_JAROCY010000009.1"/>
</dbReference>
<dbReference type="PRINTS" id="PR01488">
    <property type="entry name" value="RTXTOXINA"/>
</dbReference>
<dbReference type="PROSITE" id="PS00330">
    <property type="entry name" value="HEMOLYSIN_CALCIUM"/>
    <property type="match status" value="4"/>
</dbReference>
<feature type="region of interest" description="Disordered" evidence="9">
    <location>
        <begin position="413"/>
        <end position="432"/>
    </location>
</feature>
<proteinExistence type="predicted"/>
<comment type="subcellular location">
    <subcellularLocation>
        <location evidence="2">Membrane</location>
    </subcellularLocation>
    <subcellularLocation>
        <location evidence="3">Secreted</location>
    </subcellularLocation>
</comment>
<evidence type="ECO:0000256" key="4">
    <source>
        <dbReference type="ARBA" id="ARBA00022525"/>
    </source>
</evidence>
<evidence type="ECO:0000256" key="8">
    <source>
        <dbReference type="ARBA" id="ARBA00023136"/>
    </source>
</evidence>
<evidence type="ECO:0000256" key="7">
    <source>
        <dbReference type="ARBA" id="ARBA00023026"/>
    </source>
</evidence>
<dbReference type="InterPro" id="IPR003995">
    <property type="entry name" value="RTX_toxin_determinant-A"/>
</dbReference>
<sequence>MATINLTQGGDTYEITLTQDTVLNAFSGDDHITIFGTPDGYDEDGNSVPIYSLAVNAGAGNDEIFVHDFVNNGVVDGGTGDDLISAVLSNYLGLALSAVAYGGDGNDRIFGFEYAYGGAGDDILDYGSGGDGNDIIYYGGSGGAGSDYIDGNPDNGTGGSGGAGDDVMLGGEGLDGGDGSDYLWEGSYGKAGAGNDVIHSAYSSGGLGCDVFFNVDFDRGGLEEGDKIVLDQQHLVSAFTGRRGDFIITATGGIEVDEDGDGIADWSDDDFSWDSDNDGVPDQFYDAHYTPEDFLRLVLDAGPFLDDGAQAVTGTKLAEFFYGGAGNDDMSGAGGNDFVFGGFGNDTLAGNAGDDLLVGNGNDDHLYGGSGDDELDGGDGNDTLSGSLGHDFAYGGAGDDVIAGGDGIDRLRGDEGKDRLNGGDGDDTLTGGTGADFLTGGAGADRFVFAPGDTGTTLGARDRISDFESGIDKIDLTAFGVTSVSITQGATYDLLSIDQGDDGKVDAVILVDVQGDTHLLQGDLVL</sequence>
<keyword evidence="5" id="KW-0800">Toxin</keyword>
<feature type="region of interest" description="Disordered" evidence="9">
    <location>
        <begin position="151"/>
        <end position="170"/>
    </location>
</feature>
<dbReference type="InterPro" id="IPR018511">
    <property type="entry name" value="Hemolysin-typ_Ca-bd_CS"/>
</dbReference>
<evidence type="ECO:0000256" key="5">
    <source>
        <dbReference type="ARBA" id="ARBA00022656"/>
    </source>
</evidence>
<accession>A0ABT6CIP7</accession>
<keyword evidence="6" id="KW-0677">Repeat</keyword>
<name>A0ABT6CIP7_9SPHN</name>
<keyword evidence="8" id="KW-0472">Membrane</keyword>
<dbReference type="Pfam" id="PF00353">
    <property type="entry name" value="HemolysinCabind"/>
    <property type="match status" value="5"/>
</dbReference>